<dbReference type="Gene3D" id="2.10.70.10">
    <property type="entry name" value="Complement Module, domain 1"/>
    <property type="match status" value="1"/>
</dbReference>
<dbReference type="Gene3D" id="6.20.200.20">
    <property type="match status" value="1"/>
</dbReference>
<dbReference type="PANTHER" id="PTHR46303:SF3">
    <property type="entry name" value="CHORDIN-LIKE PROTEIN 2"/>
    <property type="match status" value="1"/>
</dbReference>
<dbReference type="SUPFAM" id="SSF57603">
    <property type="entry name" value="FnI-like domain"/>
    <property type="match status" value="1"/>
</dbReference>
<name>A0A8T2IHH1_9PIPI</name>
<evidence type="ECO:0008006" key="3">
    <source>
        <dbReference type="Google" id="ProtNLM"/>
    </source>
</evidence>
<reference evidence="1" key="1">
    <citation type="thesis" date="2020" institute="ProQuest LLC" country="789 East Eisenhower Parkway, Ann Arbor, MI, USA">
        <title>Comparative Genomics and Chromosome Evolution.</title>
        <authorList>
            <person name="Mudd A.B."/>
        </authorList>
    </citation>
    <scope>NUCLEOTIDE SEQUENCE</scope>
    <source>
        <strain evidence="1">Female2</strain>
        <tissue evidence="1">Blood</tissue>
    </source>
</reference>
<dbReference type="GO" id="GO:0036122">
    <property type="term" value="F:BMP binding"/>
    <property type="evidence" value="ECO:0007669"/>
    <property type="project" value="TreeGrafter"/>
</dbReference>
<sequence>RSRYVLHISWQKICPRRELAPPLEPQGLLYCIRCSCIEGEGVKCFKITCPVLRCVHTVTDPHQCCPRCVEPNSPSGLRVPVKFCQHNGTTYQHGEMFTTQELFPARQTNQCVECSCSV</sequence>
<evidence type="ECO:0000313" key="2">
    <source>
        <dbReference type="Proteomes" id="UP000812440"/>
    </source>
</evidence>
<accession>A0A8T2IHH1</accession>
<dbReference type="GO" id="GO:0005615">
    <property type="term" value="C:extracellular space"/>
    <property type="evidence" value="ECO:0007669"/>
    <property type="project" value="TreeGrafter"/>
</dbReference>
<proteinExistence type="predicted"/>
<feature type="non-terminal residue" evidence="1">
    <location>
        <position position="1"/>
    </location>
</feature>
<dbReference type="Pfam" id="PF23334">
    <property type="entry name" value="VWC2L_2nd"/>
    <property type="match status" value="1"/>
</dbReference>
<dbReference type="PANTHER" id="PTHR46303">
    <property type="entry name" value="VWFC DOMAIN-CONTAINING PROTEIN"/>
    <property type="match status" value="1"/>
</dbReference>
<dbReference type="AlphaFoldDB" id="A0A8T2IHH1"/>
<comment type="caution">
    <text evidence="1">The sequence shown here is derived from an EMBL/GenBank/DDBJ whole genome shotgun (WGS) entry which is preliminary data.</text>
</comment>
<feature type="non-terminal residue" evidence="1">
    <location>
        <position position="118"/>
    </location>
</feature>
<dbReference type="GO" id="GO:0030154">
    <property type="term" value="P:cell differentiation"/>
    <property type="evidence" value="ECO:0007669"/>
    <property type="project" value="TreeGrafter"/>
</dbReference>
<dbReference type="InterPro" id="IPR045717">
    <property type="entry name" value="CHRDL1/2"/>
</dbReference>
<organism evidence="1 2">
    <name type="scientific">Hymenochirus boettgeri</name>
    <name type="common">Congo dwarf clawed frog</name>
    <dbReference type="NCBI Taxonomy" id="247094"/>
    <lineage>
        <taxon>Eukaryota</taxon>
        <taxon>Metazoa</taxon>
        <taxon>Chordata</taxon>
        <taxon>Craniata</taxon>
        <taxon>Vertebrata</taxon>
        <taxon>Euteleostomi</taxon>
        <taxon>Amphibia</taxon>
        <taxon>Batrachia</taxon>
        <taxon>Anura</taxon>
        <taxon>Pipoidea</taxon>
        <taxon>Pipidae</taxon>
        <taxon>Pipinae</taxon>
        <taxon>Hymenochirus</taxon>
    </lineage>
</organism>
<dbReference type="EMBL" id="JAACNH010000891">
    <property type="protein sequence ID" value="KAG8430510.1"/>
    <property type="molecule type" value="Genomic_DNA"/>
</dbReference>
<gene>
    <name evidence="1" type="ORF">GDO86_020469</name>
</gene>
<dbReference type="Proteomes" id="UP000812440">
    <property type="component" value="Unassembled WGS sequence"/>
</dbReference>
<dbReference type="OrthoDB" id="8173378at2759"/>
<evidence type="ECO:0000313" key="1">
    <source>
        <dbReference type="EMBL" id="KAG8430510.1"/>
    </source>
</evidence>
<keyword evidence="2" id="KW-1185">Reference proteome</keyword>
<dbReference type="GO" id="GO:0030514">
    <property type="term" value="P:negative regulation of BMP signaling pathway"/>
    <property type="evidence" value="ECO:0007669"/>
    <property type="project" value="TreeGrafter"/>
</dbReference>
<protein>
    <recommendedName>
        <fullName evidence="3">VWFC domain-containing protein</fullName>
    </recommendedName>
</protein>